<dbReference type="AlphaFoldDB" id="A0A430SCI9"/>
<accession>A0A430SCI9</accession>
<evidence type="ECO:0000313" key="3">
    <source>
        <dbReference type="Proteomes" id="UP000288051"/>
    </source>
</evidence>
<dbReference type="InterPro" id="IPR050312">
    <property type="entry name" value="IolE/XylAMocC-like"/>
</dbReference>
<reference evidence="2 3" key="1">
    <citation type="journal article" date="2019" name="Extremophiles">
        <title>Biogeography of thermophiles and predominance of Thermus scotoductus in domestic water heaters.</title>
        <authorList>
            <person name="Wilpiszeski R.L."/>
            <person name="Zhang Z."/>
            <person name="House C.H."/>
        </authorList>
    </citation>
    <scope>NUCLEOTIDE SEQUENCE [LARGE SCALE GENOMIC DNA]</scope>
    <source>
        <strain evidence="2 3">24_S24</strain>
    </source>
</reference>
<dbReference type="Pfam" id="PF01261">
    <property type="entry name" value="AP_endonuc_2"/>
    <property type="match status" value="1"/>
</dbReference>
<dbReference type="PANTHER" id="PTHR12110:SF41">
    <property type="entry name" value="INOSOSE DEHYDRATASE"/>
    <property type="match status" value="1"/>
</dbReference>
<comment type="caution">
    <text evidence="2">The sequence shown here is derived from an EMBL/GenBank/DDBJ whole genome shotgun (WGS) entry which is preliminary data.</text>
</comment>
<evidence type="ECO:0000313" key="2">
    <source>
        <dbReference type="EMBL" id="RTH34075.1"/>
    </source>
</evidence>
<dbReference type="InterPro" id="IPR036237">
    <property type="entry name" value="Xyl_isomerase-like_sf"/>
</dbReference>
<dbReference type="Proteomes" id="UP000288051">
    <property type="component" value="Unassembled WGS sequence"/>
</dbReference>
<dbReference type="EMBL" id="PELZ01000355">
    <property type="protein sequence ID" value="RTH34075.1"/>
    <property type="molecule type" value="Genomic_DNA"/>
</dbReference>
<evidence type="ECO:0000259" key="1">
    <source>
        <dbReference type="Pfam" id="PF01261"/>
    </source>
</evidence>
<sequence>MKIATSPINWNNEDVPDYRPWLPYPGILDEIRRAGYTATEWSHSLPRDPVRLREDLEARGLEVVGAFEGVDLKEEGRHRDEVARALETARFLRALGASHLVVADPGDPVRRQVAGAVPKEHLLGAEALRALARGLEELALRVRELGLALVVHPHAGTYLETPEEVTGLLEATDPTLVALCLDTGHLVYGGGDPVELLRVYGDRVGYVHLKDVDPGVLEATRGKGFAEALRRYVFAPLGTGVARVPEVVRLLRERGFTGVVVLEQDTTPDDPTETAVRNRVYVEELLARHG</sequence>
<dbReference type="PANTHER" id="PTHR12110">
    <property type="entry name" value="HYDROXYPYRUVATE ISOMERASE"/>
    <property type="match status" value="1"/>
</dbReference>
<proteinExistence type="predicted"/>
<organism evidence="2 3">
    <name type="scientific">Thermus scotoductus</name>
    <dbReference type="NCBI Taxonomy" id="37636"/>
    <lineage>
        <taxon>Bacteria</taxon>
        <taxon>Thermotogati</taxon>
        <taxon>Deinococcota</taxon>
        <taxon>Deinococci</taxon>
        <taxon>Thermales</taxon>
        <taxon>Thermaceae</taxon>
        <taxon>Thermus</taxon>
    </lineage>
</organism>
<gene>
    <name evidence="2" type="ORF">CSW37_09455</name>
</gene>
<name>A0A430SCI9_THESC</name>
<feature type="domain" description="Xylose isomerase-like TIM barrel" evidence="1">
    <location>
        <begin position="28"/>
        <end position="272"/>
    </location>
</feature>
<dbReference type="InterPro" id="IPR013022">
    <property type="entry name" value="Xyl_isomerase-like_TIM-brl"/>
</dbReference>
<dbReference type="Gene3D" id="3.20.20.150">
    <property type="entry name" value="Divalent-metal-dependent TIM barrel enzymes"/>
    <property type="match status" value="1"/>
</dbReference>
<dbReference type="RefSeq" id="WP_126209220.1">
    <property type="nucleotide sequence ID" value="NZ_PELZ01000355.1"/>
</dbReference>
<dbReference type="SUPFAM" id="SSF51658">
    <property type="entry name" value="Xylose isomerase-like"/>
    <property type="match status" value="1"/>
</dbReference>
<protein>
    <submittedName>
        <fullName evidence="2">Inositol catabolism protein</fullName>
    </submittedName>
</protein>